<feature type="transmembrane region" description="Helical" evidence="7">
    <location>
        <begin position="221"/>
        <end position="243"/>
    </location>
</feature>
<protein>
    <submittedName>
        <fullName evidence="8">Type III secretion system export apparatus subunit SctT</fullName>
    </submittedName>
</protein>
<feature type="transmembrane region" description="Helical" evidence="7">
    <location>
        <begin position="192"/>
        <end position="214"/>
    </location>
</feature>
<feature type="transmembrane region" description="Helical" evidence="7">
    <location>
        <begin position="141"/>
        <end position="165"/>
    </location>
</feature>
<evidence type="ECO:0000256" key="2">
    <source>
        <dbReference type="ARBA" id="ARBA00009772"/>
    </source>
</evidence>
<accession>A0ABW5DCF2</accession>
<dbReference type="InterPro" id="IPR006304">
    <property type="entry name" value="T3SS_SpaR/YscT"/>
</dbReference>
<evidence type="ECO:0000313" key="9">
    <source>
        <dbReference type="Proteomes" id="UP001597373"/>
    </source>
</evidence>
<feature type="transmembrane region" description="Helical" evidence="7">
    <location>
        <begin position="86"/>
        <end position="103"/>
    </location>
</feature>
<sequence length="282" mass="30365">MKELLAIARVYLDLFEREFTALILTLPRIYIFFVVSQVMGMQAVSRLVRNTVVIVLAAFAAPINLGALGSFDGTVVSYAFHFLKEALIGILLGYLVGWIYWAVQSAGTFIDNQRGSALAGSVDPLHGHETTPFGILFSQAFLTYTFITGAVLHIVMLLFLSFVLWPAGSPIPEPAAAFAPLMLAIADNGMRLIVIIGMPVVAPMFLAEFAIALVSRFAPQVQVFILAMPIKSALAVLVLLFYFSRLLPYATGALMEMDGTFAGLFELLGISGSAGVPGGVPR</sequence>
<dbReference type="Proteomes" id="UP001597373">
    <property type="component" value="Unassembled WGS sequence"/>
</dbReference>
<keyword evidence="4 7" id="KW-0812">Transmembrane</keyword>
<dbReference type="PANTHER" id="PTHR30065:SF1">
    <property type="entry name" value="SURFACE PRESENTATION OF ANTIGENS PROTEIN SPAR"/>
    <property type="match status" value="1"/>
</dbReference>
<dbReference type="PRINTS" id="PR00953">
    <property type="entry name" value="TYPE3IMRPROT"/>
</dbReference>
<dbReference type="EMBL" id="JBHUIR010000015">
    <property type="protein sequence ID" value="MFD2258787.1"/>
    <property type="molecule type" value="Genomic_DNA"/>
</dbReference>
<organism evidence="8 9">
    <name type="scientific">Chelativorans composti</name>
    <dbReference type="NCBI Taxonomy" id="768533"/>
    <lineage>
        <taxon>Bacteria</taxon>
        <taxon>Pseudomonadati</taxon>
        <taxon>Pseudomonadota</taxon>
        <taxon>Alphaproteobacteria</taxon>
        <taxon>Hyphomicrobiales</taxon>
        <taxon>Phyllobacteriaceae</taxon>
        <taxon>Chelativorans</taxon>
    </lineage>
</organism>
<dbReference type="InterPro" id="IPR002010">
    <property type="entry name" value="T3SS_IM_R"/>
</dbReference>
<evidence type="ECO:0000313" key="8">
    <source>
        <dbReference type="EMBL" id="MFD2258787.1"/>
    </source>
</evidence>
<evidence type="ECO:0000256" key="6">
    <source>
        <dbReference type="ARBA" id="ARBA00023136"/>
    </source>
</evidence>
<evidence type="ECO:0000256" key="3">
    <source>
        <dbReference type="ARBA" id="ARBA00022475"/>
    </source>
</evidence>
<gene>
    <name evidence="8" type="primary">sctT</name>
    <name evidence="8" type="ORF">ACFSMZ_03305</name>
</gene>
<proteinExistence type="inferred from homology"/>
<evidence type="ECO:0000256" key="7">
    <source>
        <dbReference type="RuleBase" id="RU362072"/>
    </source>
</evidence>
<reference evidence="9" key="1">
    <citation type="journal article" date="2019" name="Int. J. Syst. Evol. Microbiol.">
        <title>The Global Catalogue of Microorganisms (GCM) 10K type strain sequencing project: providing services to taxonomists for standard genome sequencing and annotation.</title>
        <authorList>
            <consortium name="The Broad Institute Genomics Platform"/>
            <consortium name="The Broad Institute Genome Sequencing Center for Infectious Disease"/>
            <person name="Wu L."/>
            <person name="Ma J."/>
        </authorList>
    </citation>
    <scope>NUCLEOTIDE SEQUENCE [LARGE SCALE GENOMIC DNA]</scope>
    <source>
        <strain evidence="9">KCTC 23707</strain>
    </source>
</reference>
<keyword evidence="5 7" id="KW-1133">Transmembrane helix</keyword>
<feature type="transmembrane region" description="Helical" evidence="7">
    <location>
        <begin position="52"/>
        <end position="80"/>
    </location>
</feature>
<dbReference type="NCBIfam" id="TIGR01401">
    <property type="entry name" value="fliR_like_III"/>
    <property type="match status" value="1"/>
</dbReference>
<keyword evidence="6 7" id="KW-0472">Membrane</keyword>
<dbReference type="Pfam" id="PF01311">
    <property type="entry name" value="Bac_export_1"/>
    <property type="match status" value="1"/>
</dbReference>
<evidence type="ECO:0000256" key="4">
    <source>
        <dbReference type="ARBA" id="ARBA00022692"/>
    </source>
</evidence>
<dbReference type="RefSeq" id="WP_345098855.1">
    <property type="nucleotide sequence ID" value="NZ_BAABGS010000019.1"/>
</dbReference>
<keyword evidence="3 7" id="KW-1003">Cell membrane</keyword>
<evidence type="ECO:0000256" key="1">
    <source>
        <dbReference type="ARBA" id="ARBA00004651"/>
    </source>
</evidence>
<feature type="transmembrane region" description="Helical" evidence="7">
    <location>
        <begin position="20"/>
        <end position="40"/>
    </location>
</feature>
<evidence type="ECO:0000256" key="5">
    <source>
        <dbReference type="ARBA" id="ARBA00022989"/>
    </source>
</evidence>
<name>A0ABW5DCF2_9HYPH</name>
<dbReference type="PANTHER" id="PTHR30065">
    <property type="entry name" value="FLAGELLAR BIOSYNTHETIC PROTEIN FLIR"/>
    <property type="match status" value="1"/>
</dbReference>
<comment type="caution">
    <text evidence="8">The sequence shown here is derived from an EMBL/GenBank/DDBJ whole genome shotgun (WGS) entry which is preliminary data.</text>
</comment>
<comment type="similarity">
    <text evidence="2 7">Belongs to the FliR/MopE/SpaR family.</text>
</comment>
<comment type="subcellular location">
    <subcellularLocation>
        <location evidence="1 7">Cell membrane</location>
        <topology evidence="1 7">Multi-pass membrane protein</topology>
    </subcellularLocation>
</comment>
<keyword evidence="9" id="KW-1185">Reference proteome</keyword>